<dbReference type="InterPro" id="IPR013655">
    <property type="entry name" value="PAS_fold_3"/>
</dbReference>
<dbReference type="SUPFAM" id="SSF55781">
    <property type="entry name" value="GAF domain-like"/>
    <property type="match status" value="1"/>
</dbReference>
<dbReference type="Gene3D" id="3.30.450.40">
    <property type="match status" value="1"/>
</dbReference>
<dbReference type="EC" id="2.7.13.3" evidence="2"/>
<evidence type="ECO:0000256" key="3">
    <source>
        <dbReference type="ARBA" id="ARBA00022553"/>
    </source>
</evidence>
<dbReference type="InterPro" id="IPR035965">
    <property type="entry name" value="PAS-like_dom_sf"/>
</dbReference>
<evidence type="ECO:0000259" key="8">
    <source>
        <dbReference type="PROSITE" id="PS50113"/>
    </source>
</evidence>
<dbReference type="InterPro" id="IPR036890">
    <property type="entry name" value="HATPase_C_sf"/>
</dbReference>
<dbReference type="InterPro" id="IPR029016">
    <property type="entry name" value="GAF-like_dom_sf"/>
</dbReference>
<evidence type="ECO:0000313" key="9">
    <source>
        <dbReference type="EMBL" id="MDO1537230.1"/>
    </source>
</evidence>
<dbReference type="InterPro" id="IPR003594">
    <property type="entry name" value="HATPase_dom"/>
</dbReference>
<evidence type="ECO:0000256" key="2">
    <source>
        <dbReference type="ARBA" id="ARBA00012438"/>
    </source>
</evidence>
<dbReference type="SMART" id="SM00388">
    <property type="entry name" value="HisKA"/>
    <property type="match status" value="1"/>
</dbReference>
<sequence length="558" mass="62210">MLRPGLAARLDREAREREQAVQDANEAADLRRLHEFSRRLLSIRGLQPLFEEVLDAMIGLHGADFGVAHRVERERGDPVAVAQRGLSEEFLGYFARTHDDGMSCSRALRSGERVIVEDVIADPGYAPHRAIVEVSGFRAVQSTPLISHTGELLGIITTHFRQPHTFSQGVLRCTDLYARYAVDIIERNWAEDKLRAGEERFRRYFDLGLIGMALTKPDTGCIEVNDELCRILGYSRDELLRIRWPDITHPEDLAADRAQFEQVLAGEQDGYLLDKRFIHKDGRPIYCTMAVKCLRTSNGLVDCFVALVQDISERREAGDALRRARDEPAHVARVAAMGELAASIAHAMNQPLAAIETNGHAAVRWLAMRPPNLGEAVVAIERIVADAHRAGEAIARIRAFVQRGETRRSQVQLHGLLREVADMVESEARARGIELDIEPEHPVLAPVIGDRVQLQQVVLNLVLNGIEAMATTPAPLRRLRMEVRQDGLQMQRVLVRDAGVGLHPDERDHVFDAFYSSKPSGMGMGLAISRSIVEAHEGRLWCSANEEGGETFSFTLPV</sequence>
<dbReference type="PRINTS" id="PR00344">
    <property type="entry name" value="BCTRLSENSOR"/>
</dbReference>
<dbReference type="InterPro" id="IPR000014">
    <property type="entry name" value="PAS"/>
</dbReference>
<keyword evidence="3" id="KW-0597">Phosphoprotein</keyword>
<accession>A0ABT8SEM2</accession>
<dbReference type="Pfam" id="PF02518">
    <property type="entry name" value="HATPase_c"/>
    <property type="match status" value="1"/>
</dbReference>
<feature type="domain" description="Histidine kinase" evidence="6">
    <location>
        <begin position="343"/>
        <end position="558"/>
    </location>
</feature>
<dbReference type="RefSeq" id="WP_301815533.1">
    <property type="nucleotide sequence ID" value="NZ_JAUJZH010000037.1"/>
</dbReference>
<dbReference type="InterPro" id="IPR001610">
    <property type="entry name" value="PAC"/>
</dbReference>
<dbReference type="Pfam" id="PF08447">
    <property type="entry name" value="PAS_3"/>
    <property type="match status" value="1"/>
</dbReference>
<dbReference type="PROSITE" id="PS50109">
    <property type="entry name" value="HIS_KIN"/>
    <property type="match status" value="1"/>
</dbReference>
<keyword evidence="4" id="KW-0808">Transferase</keyword>
<dbReference type="Gene3D" id="3.30.450.20">
    <property type="entry name" value="PAS domain"/>
    <property type="match status" value="1"/>
</dbReference>
<evidence type="ECO:0000256" key="4">
    <source>
        <dbReference type="ARBA" id="ARBA00022679"/>
    </source>
</evidence>
<dbReference type="NCBIfam" id="TIGR00229">
    <property type="entry name" value="sensory_box"/>
    <property type="match status" value="1"/>
</dbReference>
<organism evidence="9 10">
    <name type="scientific">Variovorax ginsengisoli</name>
    <dbReference type="NCBI Taxonomy" id="363844"/>
    <lineage>
        <taxon>Bacteria</taxon>
        <taxon>Pseudomonadati</taxon>
        <taxon>Pseudomonadota</taxon>
        <taxon>Betaproteobacteria</taxon>
        <taxon>Burkholderiales</taxon>
        <taxon>Comamonadaceae</taxon>
        <taxon>Variovorax</taxon>
    </lineage>
</organism>
<dbReference type="Gene3D" id="1.10.287.130">
    <property type="match status" value="1"/>
</dbReference>
<dbReference type="InterPro" id="IPR003661">
    <property type="entry name" value="HisK_dim/P_dom"/>
</dbReference>
<evidence type="ECO:0000313" key="10">
    <source>
        <dbReference type="Proteomes" id="UP001169027"/>
    </source>
</evidence>
<keyword evidence="10" id="KW-1185">Reference proteome</keyword>
<dbReference type="PROSITE" id="PS50113">
    <property type="entry name" value="PAC"/>
    <property type="match status" value="1"/>
</dbReference>
<dbReference type="Pfam" id="PF13185">
    <property type="entry name" value="GAF_2"/>
    <property type="match status" value="1"/>
</dbReference>
<reference evidence="9" key="1">
    <citation type="submission" date="2023-06" db="EMBL/GenBank/DDBJ databases">
        <authorList>
            <person name="Jiang Y."/>
            <person name="Liu Q."/>
        </authorList>
    </citation>
    <scope>NUCLEOTIDE SEQUENCE</scope>
    <source>
        <strain evidence="9">CGMCC 1.12090</strain>
    </source>
</reference>
<evidence type="ECO:0000256" key="5">
    <source>
        <dbReference type="ARBA" id="ARBA00022777"/>
    </source>
</evidence>
<dbReference type="SMART" id="SM00387">
    <property type="entry name" value="HATPase_c"/>
    <property type="match status" value="1"/>
</dbReference>
<dbReference type="Gene3D" id="3.30.565.10">
    <property type="entry name" value="Histidine kinase-like ATPase, C-terminal domain"/>
    <property type="match status" value="1"/>
</dbReference>
<dbReference type="PANTHER" id="PTHR43304">
    <property type="entry name" value="PHYTOCHROME-LIKE PROTEIN CPH1"/>
    <property type="match status" value="1"/>
</dbReference>
<proteinExistence type="predicted"/>
<evidence type="ECO:0000256" key="1">
    <source>
        <dbReference type="ARBA" id="ARBA00000085"/>
    </source>
</evidence>
<feature type="domain" description="PAC" evidence="8">
    <location>
        <begin position="271"/>
        <end position="323"/>
    </location>
</feature>
<dbReference type="SMART" id="SM00065">
    <property type="entry name" value="GAF"/>
    <property type="match status" value="1"/>
</dbReference>
<dbReference type="PROSITE" id="PS50112">
    <property type="entry name" value="PAS"/>
    <property type="match status" value="1"/>
</dbReference>
<dbReference type="SMART" id="SM00086">
    <property type="entry name" value="PAC"/>
    <property type="match status" value="1"/>
</dbReference>
<dbReference type="SMART" id="SM00091">
    <property type="entry name" value="PAS"/>
    <property type="match status" value="1"/>
</dbReference>
<comment type="catalytic activity">
    <reaction evidence="1">
        <text>ATP + protein L-histidine = ADP + protein N-phospho-L-histidine.</text>
        <dbReference type="EC" id="2.7.13.3"/>
    </reaction>
</comment>
<gene>
    <name evidence="9" type="ORF">Q2T77_33690</name>
</gene>
<keyword evidence="5" id="KW-0418">Kinase</keyword>
<dbReference type="InterPro" id="IPR005467">
    <property type="entry name" value="His_kinase_dom"/>
</dbReference>
<protein>
    <recommendedName>
        <fullName evidence="2">histidine kinase</fullName>
        <ecNumber evidence="2">2.7.13.3</ecNumber>
    </recommendedName>
</protein>
<dbReference type="SUPFAM" id="SSF55874">
    <property type="entry name" value="ATPase domain of HSP90 chaperone/DNA topoisomerase II/histidine kinase"/>
    <property type="match status" value="1"/>
</dbReference>
<dbReference type="PANTHER" id="PTHR43304:SF1">
    <property type="entry name" value="PAC DOMAIN-CONTAINING PROTEIN"/>
    <property type="match status" value="1"/>
</dbReference>
<dbReference type="CDD" id="cd00082">
    <property type="entry name" value="HisKA"/>
    <property type="match status" value="1"/>
</dbReference>
<dbReference type="SUPFAM" id="SSF55785">
    <property type="entry name" value="PYP-like sensor domain (PAS domain)"/>
    <property type="match status" value="1"/>
</dbReference>
<dbReference type="InterPro" id="IPR003018">
    <property type="entry name" value="GAF"/>
</dbReference>
<comment type="caution">
    <text evidence="9">The sequence shown here is derived from an EMBL/GenBank/DDBJ whole genome shotgun (WGS) entry which is preliminary data.</text>
</comment>
<feature type="domain" description="PAS" evidence="7">
    <location>
        <begin position="197"/>
        <end position="267"/>
    </location>
</feature>
<dbReference type="InterPro" id="IPR000700">
    <property type="entry name" value="PAS-assoc_C"/>
</dbReference>
<dbReference type="InterPro" id="IPR052162">
    <property type="entry name" value="Sensor_kinase/Photoreceptor"/>
</dbReference>
<evidence type="ECO:0000259" key="7">
    <source>
        <dbReference type="PROSITE" id="PS50112"/>
    </source>
</evidence>
<dbReference type="EMBL" id="JAUKVY010000037">
    <property type="protein sequence ID" value="MDO1537230.1"/>
    <property type="molecule type" value="Genomic_DNA"/>
</dbReference>
<dbReference type="Proteomes" id="UP001169027">
    <property type="component" value="Unassembled WGS sequence"/>
</dbReference>
<evidence type="ECO:0000259" key="6">
    <source>
        <dbReference type="PROSITE" id="PS50109"/>
    </source>
</evidence>
<dbReference type="InterPro" id="IPR004358">
    <property type="entry name" value="Sig_transdc_His_kin-like_C"/>
</dbReference>
<name>A0ABT8SEM2_9BURK</name>
<dbReference type="CDD" id="cd00130">
    <property type="entry name" value="PAS"/>
    <property type="match status" value="1"/>
</dbReference>